<keyword evidence="2" id="KW-0862">Zinc</keyword>
<dbReference type="Gene3D" id="1.10.287.480">
    <property type="entry name" value="helix hairpin bin"/>
    <property type="match status" value="1"/>
</dbReference>
<dbReference type="InterPro" id="IPR000397">
    <property type="entry name" value="Heat_shock_Hsp33"/>
</dbReference>
<dbReference type="GO" id="GO:0042026">
    <property type="term" value="P:protein refolding"/>
    <property type="evidence" value="ECO:0007669"/>
    <property type="project" value="TreeGrafter"/>
</dbReference>
<reference evidence="6 7" key="2">
    <citation type="submission" date="2018-03" db="EMBL/GenBank/DDBJ databases">
        <authorList>
            <person name="Keele B.F."/>
        </authorList>
    </citation>
    <scope>NUCLEOTIDE SEQUENCE [LARGE SCALE GENOMIC DNA]</scope>
    <source>
        <strain evidence="6 7">D13</strain>
    </source>
</reference>
<keyword evidence="5" id="KW-0676">Redox-active center</keyword>
<dbReference type="InterPro" id="IPR023212">
    <property type="entry name" value="Hsp33_helix_hairpin_bin_dom_sf"/>
</dbReference>
<dbReference type="EMBL" id="CP027860">
    <property type="protein sequence ID" value="AVP97377.1"/>
    <property type="molecule type" value="Genomic_DNA"/>
</dbReference>
<dbReference type="SUPFAM" id="SSF64397">
    <property type="entry name" value="Hsp33 domain"/>
    <property type="match status" value="1"/>
</dbReference>
<dbReference type="AlphaFoldDB" id="A0A2P1PRA2"/>
<dbReference type="GO" id="GO:0005737">
    <property type="term" value="C:cytoplasm"/>
    <property type="evidence" value="ECO:0007669"/>
    <property type="project" value="InterPro"/>
</dbReference>
<dbReference type="Gene3D" id="3.90.1280.10">
    <property type="entry name" value="HSP33 redox switch-like"/>
    <property type="match status" value="1"/>
</dbReference>
<sequence length="298" mass="33007">MTQDHDCLHRFFFEDANVRGVIVQLRDTWQQIAHRDDYPTEVRQWLAQVAAATALFAGDVKVDGSVSVHLKSASALRLVFAECSSQGDMRGVARWDTFDAIPAVPDDLRGAAGILALTVMRANGEPKWQGMVPLEGNSLAAAFESYFNRSEQLPTSLFFAFDGKSCAGLLLQEVPAEGGIARERDAAMYEYARTMAATIESDELLNLSPHEILRRLFHEETLRLLDAQPIRFQCRCSRDRAIGILRSIGPEETAAALAESGERVTVTCEFCNGQYSFDAIDIQQMFSGLDQDAAVTRH</sequence>
<dbReference type="PANTHER" id="PTHR30111">
    <property type="entry name" value="33 KDA CHAPERONIN"/>
    <property type="match status" value="1"/>
</dbReference>
<evidence type="ECO:0000256" key="4">
    <source>
        <dbReference type="ARBA" id="ARBA00023186"/>
    </source>
</evidence>
<dbReference type="GO" id="GO:0051082">
    <property type="term" value="F:unfolded protein binding"/>
    <property type="evidence" value="ECO:0007669"/>
    <property type="project" value="InterPro"/>
</dbReference>
<evidence type="ECO:0000313" key="7">
    <source>
        <dbReference type="Proteomes" id="UP000241074"/>
    </source>
</evidence>
<dbReference type="Pfam" id="PF01430">
    <property type="entry name" value="HSP33"/>
    <property type="match status" value="1"/>
</dbReference>
<evidence type="ECO:0000256" key="5">
    <source>
        <dbReference type="ARBA" id="ARBA00023284"/>
    </source>
</evidence>
<dbReference type="KEGG" id="xba:C7S18_09300"/>
<dbReference type="GO" id="GO:0044183">
    <property type="term" value="F:protein folding chaperone"/>
    <property type="evidence" value="ECO:0007669"/>
    <property type="project" value="TreeGrafter"/>
</dbReference>
<dbReference type="InterPro" id="IPR016153">
    <property type="entry name" value="Heat_shock_Hsp33_N"/>
</dbReference>
<evidence type="ECO:0000313" key="6">
    <source>
        <dbReference type="EMBL" id="AVP97377.1"/>
    </source>
</evidence>
<name>A0A2P1PRA2_9GAMM</name>
<dbReference type="InterPro" id="IPR016154">
    <property type="entry name" value="Heat_shock_Hsp33_C"/>
</dbReference>
<evidence type="ECO:0000256" key="3">
    <source>
        <dbReference type="ARBA" id="ARBA00023157"/>
    </source>
</evidence>
<dbReference type="SUPFAM" id="SSF118352">
    <property type="entry name" value="HSP33 redox switch-like"/>
    <property type="match status" value="1"/>
</dbReference>
<evidence type="ECO:0000256" key="2">
    <source>
        <dbReference type="ARBA" id="ARBA00022833"/>
    </source>
</evidence>
<organism evidence="6 7">
    <name type="scientific">Ahniella affigens</name>
    <dbReference type="NCBI Taxonomy" id="2021234"/>
    <lineage>
        <taxon>Bacteria</taxon>
        <taxon>Pseudomonadati</taxon>
        <taxon>Pseudomonadota</taxon>
        <taxon>Gammaproteobacteria</taxon>
        <taxon>Lysobacterales</taxon>
        <taxon>Rhodanobacteraceae</taxon>
        <taxon>Ahniella</taxon>
    </lineage>
</organism>
<dbReference type="PANTHER" id="PTHR30111:SF1">
    <property type="entry name" value="33 KDA CHAPERONIN"/>
    <property type="match status" value="1"/>
</dbReference>
<proteinExistence type="predicted"/>
<protein>
    <submittedName>
        <fullName evidence="6">Heat-shock protein Hsp33</fullName>
    </submittedName>
</protein>
<dbReference type="PIRSF" id="PIRSF005261">
    <property type="entry name" value="Heat_shock_Hsp33"/>
    <property type="match status" value="1"/>
</dbReference>
<keyword evidence="7" id="KW-1185">Reference proteome</keyword>
<accession>A0A2P1PRA2</accession>
<gene>
    <name evidence="6" type="ORF">C7S18_09300</name>
</gene>
<dbReference type="OrthoDB" id="9793753at2"/>
<keyword evidence="3" id="KW-1015">Disulfide bond</keyword>
<dbReference type="CDD" id="cd00498">
    <property type="entry name" value="Hsp33"/>
    <property type="match status" value="1"/>
</dbReference>
<dbReference type="Proteomes" id="UP000241074">
    <property type="component" value="Chromosome"/>
</dbReference>
<keyword evidence="1" id="KW-0963">Cytoplasm</keyword>
<reference evidence="6 7" key="1">
    <citation type="submission" date="2018-03" db="EMBL/GenBank/DDBJ databases">
        <title>Ahniella affigens gen. nov., sp. nov., a gammaproteobacterium isolated from sandy soil near a stream.</title>
        <authorList>
            <person name="Ko Y."/>
            <person name="Kim J.-H."/>
        </authorList>
    </citation>
    <scope>NUCLEOTIDE SEQUENCE [LARGE SCALE GENOMIC DNA]</scope>
    <source>
        <strain evidence="6 7">D13</strain>
    </source>
</reference>
<keyword evidence="4" id="KW-0143">Chaperone</keyword>
<dbReference type="RefSeq" id="WP_106891301.1">
    <property type="nucleotide sequence ID" value="NZ_CP027860.1"/>
</dbReference>
<dbReference type="Gene3D" id="3.55.30.10">
    <property type="entry name" value="Hsp33 domain"/>
    <property type="match status" value="1"/>
</dbReference>
<evidence type="ECO:0000256" key="1">
    <source>
        <dbReference type="ARBA" id="ARBA00022490"/>
    </source>
</evidence>